<proteinExistence type="inferred from homology"/>
<dbReference type="SMART" id="SM00530">
    <property type="entry name" value="HTH_XRE"/>
    <property type="match status" value="1"/>
</dbReference>
<keyword evidence="5" id="KW-1185">Reference proteome</keyword>
<dbReference type="PANTHER" id="PTHR43236">
    <property type="entry name" value="ANTITOXIN HIGA1"/>
    <property type="match status" value="1"/>
</dbReference>
<dbReference type="RefSeq" id="WP_121731950.1">
    <property type="nucleotide sequence ID" value="NZ_PEGA01000007.1"/>
</dbReference>
<dbReference type="Proteomes" id="UP000282672">
    <property type="component" value="Unassembled WGS sequence"/>
</dbReference>
<dbReference type="Pfam" id="PF01381">
    <property type="entry name" value="HTH_3"/>
    <property type="match status" value="1"/>
</dbReference>
<dbReference type="GO" id="GO:0003677">
    <property type="term" value="F:DNA binding"/>
    <property type="evidence" value="ECO:0007669"/>
    <property type="project" value="UniProtKB-KW"/>
</dbReference>
<comment type="caution">
    <text evidence="3">The sequence shown here is derived from an EMBL/GenBank/DDBJ whole genome shotgun (WGS) entry which is preliminary data.</text>
</comment>
<evidence type="ECO:0000259" key="2">
    <source>
        <dbReference type="PROSITE" id="PS50943"/>
    </source>
</evidence>
<dbReference type="EMBL" id="PEGA01000007">
    <property type="protein sequence ID" value="RLU11758.1"/>
    <property type="molecule type" value="Genomic_DNA"/>
</dbReference>
<feature type="domain" description="HTH cro/C1-type" evidence="2">
    <location>
        <begin position="19"/>
        <end position="72"/>
    </location>
</feature>
<evidence type="ECO:0000313" key="5">
    <source>
        <dbReference type="Proteomes" id="UP000282140"/>
    </source>
</evidence>
<organism evidence="3 5">
    <name type="scientific">Pseudomonas prosekii</name>
    <dbReference type="NCBI Taxonomy" id="1148509"/>
    <lineage>
        <taxon>Bacteria</taxon>
        <taxon>Pseudomonadati</taxon>
        <taxon>Pseudomonadota</taxon>
        <taxon>Gammaproteobacteria</taxon>
        <taxon>Pseudomonadales</taxon>
        <taxon>Pseudomonadaceae</taxon>
        <taxon>Pseudomonas</taxon>
    </lineage>
</organism>
<dbReference type="Pfam" id="PF06114">
    <property type="entry name" value="Peptidase_M78"/>
    <property type="match status" value="1"/>
</dbReference>
<sequence>MDERTQQLAFGEEFSPEKLRLARCAAGLSLAELGELLGVSRQFAHKLEINTVPNKAQIEVLSKALGVTEGFLSSPRRGSVELEQCHFRSLRSSTQTVKKSIASQVELFELFLDGLEKEIDFPAVKFSTFDETLLNHDSMEVAAERFRREQSIGIGPIANMTRLVESVGVLVVNLADADDRVDAFSLYNKRPLIVRNIAKENPCRQRFDIAHELGHLVMHQGIETGCRTTEDQANQFASALLMPRASFAGEFPPMRGQYLNWSALRELKLRWKVSFKALIYRAQTLNLITQDQARSGFTYLNRNGFTRREELDEQIEMESPSLVQKAIELLDHATWRGILKDSGLSDALVINRFMLQVPVAPLSLVKRTLDSTGY</sequence>
<dbReference type="InterPro" id="IPR052345">
    <property type="entry name" value="Rad_response_metalloprotease"/>
</dbReference>
<dbReference type="EMBL" id="PEGB01000007">
    <property type="protein sequence ID" value="RLU08392.1"/>
    <property type="molecule type" value="Genomic_DNA"/>
</dbReference>
<dbReference type="Proteomes" id="UP000282140">
    <property type="component" value="Unassembled WGS sequence"/>
</dbReference>
<name>A0A3L8CJE3_9PSED</name>
<evidence type="ECO:0000313" key="6">
    <source>
        <dbReference type="Proteomes" id="UP000282672"/>
    </source>
</evidence>
<dbReference type="InterPro" id="IPR001387">
    <property type="entry name" value="Cro/C1-type_HTH"/>
</dbReference>
<dbReference type="SUPFAM" id="SSF47413">
    <property type="entry name" value="lambda repressor-like DNA-binding domains"/>
    <property type="match status" value="1"/>
</dbReference>
<dbReference type="PANTHER" id="PTHR43236:SF1">
    <property type="entry name" value="BLL7220 PROTEIN"/>
    <property type="match status" value="1"/>
</dbReference>
<evidence type="ECO:0000313" key="4">
    <source>
        <dbReference type="EMBL" id="RLU11758.1"/>
    </source>
</evidence>
<gene>
    <name evidence="4" type="ORF">CS076_08885</name>
    <name evidence="3" type="ORF">CS078_16005</name>
</gene>
<accession>A0A3L8CJE3</accession>
<dbReference type="Gene3D" id="1.10.10.2910">
    <property type="match status" value="1"/>
</dbReference>
<comment type="similarity">
    <text evidence="1">Belongs to the short-chain fatty acyl-CoA assimilation regulator (ScfR) family.</text>
</comment>
<dbReference type="CDD" id="cd00093">
    <property type="entry name" value="HTH_XRE"/>
    <property type="match status" value="1"/>
</dbReference>
<keyword evidence="3" id="KW-0238">DNA-binding</keyword>
<dbReference type="AlphaFoldDB" id="A0A3L8CJE3"/>
<dbReference type="InterPro" id="IPR010359">
    <property type="entry name" value="IrrE_HExxH"/>
</dbReference>
<evidence type="ECO:0000256" key="1">
    <source>
        <dbReference type="ARBA" id="ARBA00007227"/>
    </source>
</evidence>
<protein>
    <submittedName>
        <fullName evidence="3">DNA-binding protein</fullName>
    </submittedName>
</protein>
<reference evidence="5 6" key="1">
    <citation type="journal article" date="2018" name="Front. Microbiol.">
        <title>Discovery of Phloeophagus Beetles as a Source of Pseudomonas Strains That Produce Potentially New Bioactive Substances and Description of Pseudomonas bohemica sp. nov.</title>
        <authorList>
            <person name="Saati-Santamaria Z."/>
            <person name="Lopez-Mondejar R."/>
            <person name="Jimenez-Gomez A."/>
            <person name="Diez-Mendez A."/>
            <person name="Vetrovsky T."/>
            <person name="Igual J.M."/>
            <person name="Velazquez E."/>
            <person name="Kolarik M."/>
            <person name="Rivas R."/>
            <person name="Garcia-Fraile P."/>
        </authorList>
    </citation>
    <scope>NUCLEOTIDE SEQUENCE [LARGE SCALE GENOMIC DNA]</scope>
    <source>
        <strain evidence="4 6">A2-NA12</strain>
        <strain evidence="3 5">A2-NA13</strain>
    </source>
</reference>
<dbReference type="Gene3D" id="1.10.260.40">
    <property type="entry name" value="lambda repressor-like DNA-binding domains"/>
    <property type="match status" value="1"/>
</dbReference>
<dbReference type="InterPro" id="IPR010982">
    <property type="entry name" value="Lambda_DNA-bd_dom_sf"/>
</dbReference>
<dbReference type="PROSITE" id="PS50943">
    <property type="entry name" value="HTH_CROC1"/>
    <property type="match status" value="1"/>
</dbReference>
<evidence type="ECO:0000313" key="3">
    <source>
        <dbReference type="EMBL" id="RLU08392.1"/>
    </source>
</evidence>